<dbReference type="PIRSF" id="PIRSF006487">
    <property type="entry name" value="GcvT"/>
    <property type="match status" value="1"/>
</dbReference>
<dbReference type="PANTHER" id="PTHR43757:SF2">
    <property type="entry name" value="AMINOMETHYLTRANSFERASE, MITOCHONDRIAL"/>
    <property type="match status" value="1"/>
</dbReference>
<dbReference type="RefSeq" id="WP_210680295.1">
    <property type="nucleotide sequence ID" value="NZ_JAGMWN010000001.1"/>
</dbReference>
<dbReference type="AlphaFoldDB" id="A0A8J7RZ39"/>
<feature type="domain" description="Aminomethyltransferase C-terminal" evidence="4">
    <location>
        <begin position="314"/>
        <end position="398"/>
    </location>
</feature>
<dbReference type="SUPFAM" id="SSF103025">
    <property type="entry name" value="Folate-binding domain"/>
    <property type="match status" value="1"/>
</dbReference>
<evidence type="ECO:0000313" key="5">
    <source>
        <dbReference type="EMBL" id="MBP5855719.1"/>
    </source>
</evidence>
<dbReference type="Pfam" id="PF08669">
    <property type="entry name" value="GCV_T_C"/>
    <property type="match status" value="1"/>
</dbReference>
<keyword evidence="6" id="KW-1185">Reference proteome</keyword>
<reference evidence="5" key="1">
    <citation type="submission" date="2021-04" db="EMBL/GenBank/DDBJ databases">
        <authorList>
            <person name="Zhang D.-C."/>
        </authorList>
    </citation>
    <scope>NUCLEOTIDE SEQUENCE</scope>
    <source>
        <strain evidence="5">CGMCC 1.15697</strain>
    </source>
</reference>
<dbReference type="InterPro" id="IPR006222">
    <property type="entry name" value="GCVT_N"/>
</dbReference>
<dbReference type="InterPro" id="IPR028896">
    <property type="entry name" value="GcvT/YgfZ/DmdA"/>
</dbReference>
<proteinExistence type="predicted"/>
<protein>
    <submittedName>
        <fullName evidence="5">Aminomethyltransferase family protein</fullName>
    </submittedName>
</protein>
<feature type="region of interest" description="Disordered" evidence="2">
    <location>
        <begin position="1"/>
        <end position="23"/>
    </location>
</feature>
<dbReference type="InterPro" id="IPR027266">
    <property type="entry name" value="TrmE/GcvT-like"/>
</dbReference>
<gene>
    <name evidence="5" type="ORF">KAJ83_01765</name>
</gene>
<dbReference type="Gene3D" id="3.30.1360.120">
    <property type="entry name" value="Probable tRNA modification gtpase trme, domain 1"/>
    <property type="match status" value="1"/>
</dbReference>
<dbReference type="SUPFAM" id="SSF101790">
    <property type="entry name" value="Aminomethyltransferase beta-barrel domain"/>
    <property type="match status" value="1"/>
</dbReference>
<name>A0A8J7RZ39_9PROT</name>
<evidence type="ECO:0000313" key="6">
    <source>
        <dbReference type="Proteomes" id="UP000672602"/>
    </source>
</evidence>
<evidence type="ECO:0000256" key="2">
    <source>
        <dbReference type="SAM" id="MobiDB-lite"/>
    </source>
</evidence>
<accession>A0A8J7RZ39</accession>
<feature type="domain" description="GCVT N-terminal" evidence="3">
    <location>
        <begin position="38"/>
        <end position="294"/>
    </location>
</feature>
<evidence type="ECO:0000256" key="1">
    <source>
        <dbReference type="PIRSR" id="PIRSR006487-1"/>
    </source>
</evidence>
<evidence type="ECO:0000259" key="3">
    <source>
        <dbReference type="Pfam" id="PF01571"/>
    </source>
</evidence>
<comment type="caution">
    <text evidence="5">The sequence shown here is derived from an EMBL/GenBank/DDBJ whole genome shotgun (WGS) entry which is preliminary data.</text>
</comment>
<feature type="binding site" evidence="1">
    <location>
        <position position="218"/>
    </location>
    <ligand>
        <name>substrate</name>
    </ligand>
</feature>
<evidence type="ECO:0000259" key="4">
    <source>
        <dbReference type="Pfam" id="PF08669"/>
    </source>
</evidence>
<dbReference type="Proteomes" id="UP000672602">
    <property type="component" value="Unassembled WGS sequence"/>
</dbReference>
<dbReference type="Pfam" id="PF01571">
    <property type="entry name" value="GCV_T"/>
    <property type="match status" value="1"/>
</dbReference>
<organism evidence="5 6">
    <name type="scientific">Marivibrio halodurans</name>
    <dbReference type="NCBI Taxonomy" id="2039722"/>
    <lineage>
        <taxon>Bacteria</taxon>
        <taxon>Pseudomonadati</taxon>
        <taxon>Pseudomonadota</taxon>
        <taxon>Alphaproteobacteria</taxon>
        <taxon>Rhodospirillales</taxon>
        <taxon>Rhodospirillaceae</taxon>
        <taxon>Marivibrio</taxon>
    </lineage>
</organism>
<sequence>MTTATATTMSPAQTQTPMLPRGPMLKRSPFHERLAALNLANAWEAWQGYTTASLFYDAEDEYFAIRTGASLYDVSPMLKYRIAGPEAEAVVDRLVSKRIDKLKPGRVTYAPWCDARGRVIEEGTIFRLSPTEFRINCAEHQLAWFSETAHGFDAQVEEVTEEIAGLALQGPTSKQVLADIGLAEAAALPFFGIGTFKGAGGYPVTVSRTGFTGDLGYELWVAPEHALPLWDALMARSDLHYLRPIGSRALDVARIEAGHILINVEFVGARHAIRPSQTRTPSGLGLDWAVDLAKPHFNGRRALIAEREAGGPKRRLVGLDVTGRKPATGAYLYHRGREVGQVTSATWSPITKRNIALATVEARYATEGTVLDAEIYYMKEVTQGKVDAAATIVPPRFYQPGHRRG</sequence>
<dbReference type="EMBL" id="JAGMWN010000001">
    <property type="protein sequence ID" value="MBP5855719.1"/>
    <property type="molecule type" value="Genomic_DNA"/>
</dbReference>
<feature type="compositionally biased region" description="Low complexity" evidence="2">
    <location>
        <begin position="1"/>
        <end position="18"/>
    </location>
</feature>
<dbReference type="InterPro" id="IPR029043">
    <property type="entry name" value="GcvT/YgfZ_C"/>
</dbReference>
<dbReference type="InterPro" id="IPR013977">
    <property type="entry name" value="GcvT_C"/>
</dbReference>
<dbReference type="PANTHER" id="PTHR43757">
    <property type="entry name" value="AMINOMETHYLTRANSFERASE"/>
    <property type="match status" value="1"/>
</dbReference>